<keyword evidence="2" id="KW-0238">DNA-binding</keyword>
<comment type="caution">
    <text evidence="5">The sequence shown here is derived from an EMBL/GenBank/DDBJ whole genome shotgun (WGS) entry which is preliminary data.</text>
</comment>
<keyword evidence="3" id="KW-0804">Transcription</keyword>
<evidence type="ECO:0000313" key="5">
    <source>
        <dbReference type="EMBL" id="MBU9711677.1"/>
    </source>
</evidence>
<accession>A0ABS6JDB9</accession>
<dbReference type="SMART" id="SM00342">
    <property type="entry name" value="HTH_ARAC"/>
    <property type="match status" value="1"/>
</dbReference>
<sequence length="295" mass="33428">MEHFEVIEEALLHIENNLNEPLSLDSVSTTFNMSKYYFHRLFSAIMGCSLNQYILSRRLNTSVTLIQNKNLSLTDIAYELNFGTPSSFSRAFKKQYGISPNILRKTGEALTLADIPPVIKRPIKNINGDIVTDFTLTNFDSIRLSGIAFEVDLSTSNFKEKIRSKTKMLVDSIDETISSPCYIIYSNCQPNSTKFKALVGISHHIESDQSNFFTVDVQQMFCAKFKYFGDLLDIGDVFITDFARFLKISKQETEDSDIELIQVFENIHHLDSFYHIVVPVKKLSNDPGGGTDGQV</sequence>
<evidence type="ECO:0000256" key="3">
    <source>
        <dbReference type="ARBA" id="ARBA00023163"/>
    </source>
</evidence>
<dbReference type="EMBL" id="JAHQCS010000079">
    <property type="protein sequence ID" value="MBU9711677.1"/>
    <property type="molecule type" value="Genomic_DNA"/>
</dbReference>
<evidence type="ECO:0000259" key="4">
    <source>
        <dbReference type="PROSITE" id="PS01124"/>
    </source>
</evidence>
<dbReference type="PROSITE" id="PS00041">
    <property type="entry name" value="HTH_ARAC_FAMILY_1"/>
    <property type="match status" value="1"/>
</dbReference>
<evidence type="ECO:0000313" key="6">
    <source>
        <dbReference type="Proteomes" id="UP000784880"/>
    </source>
</evidence>
<dbReference type="Pfam" id="PF12833">
    <property type="entry name" value="HTH_18"/>
    <property type="match status" value="1"/>
</dbReference>
<evidence type="ECO:0000256" key="2">
    <source>
        <dbReference type="ARBA" id="ARBA00023125"/>
    </source>
</evidence>
<keyword evidence="1" id="KW-0805">Transcription regulation</keyword>
<gene>
    <name evidence="5" type="ORF">KS419_08010</name>
</gene>
<dbReference type="PROSITE" id="PS01124">
    <property type="entry name" value="HTH_ARAC_FAMILY_2"/>
    <property type="match status" value="1"/>
</dbReference>
<proteinExistence type="predicted"/>
<feature type="domain" description="HTH araC/xylS-type" evidence="4">
    <location>
        <begin position="8"/>
        <end position="106"/>
    </location>
</feature>
<evidence type="ECO:0000256" key="1">
    <source>
        <dbReference type="ARBA" id="ARBA00023015"/>
    </source>
</evidence>
<keyword evidence="6" id="KW-1185">Reference proteome</keyword>
<organism evidence="5 6">
    <name type="scientific">Evansella tamaricis</name>
    <dbReference type="NCBI Taxonomy" id="2069301"/>
    <lineage>
        <taxon>Bacteria</taxon>
        <taxon>Bacillati</taxon>
        <taxon>Bacillota</taxon>
        <taxon>Bacilli</taxon>
        <taxon>Bacillales</taxon>
        <taxon>Bacillaceae</taxon>
        <taxon>Evansella</taxon>
    </lineage>
</organism>
<dbReference type="InterPro" id="IPR018060">
    <property type="entry name" value="HTH_AraC"/>
</dbReference>
<dbReference type="InterPro" id="IPR050959">
    <property type="entry name" value="MarA-like"/>
</dbReference>
<name>A0ABS6JDB9_9BACI</name>
<dbReference type="InterPro" id="IPR018062">
    <property type="entry name" value="HTH_AraC-typ_CS"/>
</dbReference>
<dbReference type="PANTHER" id="PTHR47504">
    <property type="entry name" value="RIGHT ORIGIN-BINDING PROTEIN"/>
    <property type="match status" value="1"/>
</dbReference>
<reference evidence="5 6" key="1">
    <citation type="submission" date="2021-06" db="EMBL/GenBank/DDBJ databases">
        <title>Bacillus sp. RD4P76, an endophyte from a halophyte.</title>
        <authorList>
            <person name="Sun J.-Q."/>
        </authorList>
    </citation>
    <scope>NUCLEOTIDE SEQUENCE [LARGE SCALE GENOMIC DNA]</scope>
    <source>
        <strain evidence="5 6">CGMCC 1.15917</strain>
    </source>
</reference>
<dbReference type="RefSeq" id="WP_217065672.1">
    <property type="nucleotide sequence ID" value="NZ_JAHQCS010000079.1"/>
</dbReference>
<dbReference type="PANTHER" id="PTHR47504:SF5">
    <property type="entry name" value="RIGHT ORIGIN-BINDING PROTEIN"/>
    <property type="match status" value="1"/>
</dbReference>
<dbReference type="Proteomes" id="UP000784880">
    <property type="component" value="Unassembled WGS sequence"/>
</dbReference>
<protein>
    <submittedName>
        <fullName evidence="5">AraC family transcriptional regulator</fullName>
    </submittedName>
</protein>